<evidence type="ECO:0000313" key="2">
    <source>
        <dbReference type="EMBL" id="EEH56819.1"/>
    </source>
</evidence>
<name>C1MSQ0_MICPC</name>
<gene>
    <name evidence="2" type="ORF">MICPUCDRAFT_57775</name>
</gene>
<evidence type="ECO:0000313" key="3">
    <source>
        <dbReference type="Proteomes" id="UP000001876"/>
    </source>
</evidence>
<feature type="compositionally biased region" description="Low complexity" evidence="1">
    <location>
        <begin position="62"/>
        <end position="92"/>
    </location>
</feature>
<dbReference type="Proteomes" id="UP000001876">
    <property type="component" value="Unassembled WGS sequence"/>
</dbReference>
<protein>
    <submittedName>
        <fullName evidence="2">Predicted protein</fullName>
    </submittedName>
</protein>
<keyword evidence="3" id="KW-1185">Reference proteome</keyword>
<organism evidence="3">
    <name type="scientific">Micromonas pusilla (strain CCMP1545)</name>
    <name type="common">Picoplanktonic green alga</name>
    <dbReference type="NCBI Taxonomy" id="564608"/>
    <lineage>
        <taxon>Eukaryota</taxon>
        <taxon>Viridiplantae</taxon>
        <taxon>Chlorophyta</taxon>
        <taxon>Mamiellophyceae</taxon>
        <taxon>Mamiellales</taxon>
        <taxon>Mamiellaceae</taxon>
        <taxon>Micromonas</taxon>
    </lineage>
</organism>
<reference evidence="2 3" key="1">
    <citation type="journal article" date="2009" name="Science">
        <title>Green evolution and dynamic adaptations revealed by genomes of the marine picoeukaryotes Micromonas.</title>
        <authorList>
            <person name="Worden A.Z."/>
            <person name="Lee J.H."/>
            <person name="Mock T."/>
            <person name="Rouze P."/>
            <person name="Simmons M.P."/>
            <person name="Aerts A.L."/>
            <person name="Allen A.E."/>
            <person name="Cuvelier M.L."/>
            <person name="Derelle E."/>
            <person name="Everett M.V."/>
            <person name="Foulon E."/>
            <person name="Grimwood J."/>
            <person name="Gundlach H."/>
            <person name="Henrissat B."/>
            <person name="Napoli C."/>
            <person name="McDonald S.M."/>
            <person name="Parker M.S."/>
            <person name="Rombauts S."/>
            <person name="Salamov A."/>
            <person name="Von Dassow P."/>
            <person name="Badger J.H."/>
            <person name="Coutinho P.M."/>
            <person name="Demir E."/>
            <person name="Dubchak I."/>
            <person name="Gentemann C."/>
            <person name="Eikrem W."/>
            <person name="Gready J.E."/>
            <person name="John U."/>
            <person name="Lanier W."/>
            <person name="Lindquist E.A."/>
            <person name="Lucas S."/>
            <person name="Mayer K.F."/>
            <person name="Moreau H."/>
            <person name="Not F."/>
            <person name="Otillar R."/>
            <person name="Panaud O."/>
            <person name="Pangilinan J."/>
            <person name="Paulsen I."/>
            <person name="Piegu B."/>
            <person name="Poliakov A."/>
            <person name="Robbens S."/>
            <person name="Schmutz J."/>
            <person name="Toulza E."/>
            <person name="Wyss T."/>
            <person name="Zelensky A."/>
            <person name="Zhou K."/>
            <person name="Armbrust E.V."/>
            <person name="Bhattacharya D."/>
            <person name="Goodenough U.W."/>
            <person name="Van de Peer Y."/>
            <person name="Grigoriev I.V."/>
        </authorList>
    </citation>
    <scope>NUCLEOTIDE SEQUENCE [LARGE SCALE GENOMIC DNA]</scope>
    <source>
        <strain evidence="2 3">CCMP1545</strain>
    </source>
</reference>
<feature type="region of interest" description="Disordered" evidence="1">
    <location>
        <begin position="62"/>
        <end position="95"/>
    </location>
</feature>
<evidence type="ECO:0000256" key="1">
    <source>
        <dbReference type="SAM" id="MobiDB-lite"/>
    </source>
</evidence>
<dbReference type="RefSeq" id="XP_003058364.1">
    <property type="nucleotide sequence ID" value="XM_003058318.1"/>
</dbReference>
<dbReference type="AlphaFoldDB" id="C1MSQ0"/>
<dbReference type="GeneID" id="9684155"/>
<dbReference type="OrthoDB" id="197698at2759"/>
<dbReference type="KEGG" id="mpp:MICPUCDRAFT_57775"/>
<accession>C1MSQ0</accession>
<sequence>MKDADAPARASLCDLLEVTRRVMAPVEANGTFWCQEVDAHQMVEWTLSELAEVEEEIRAAEDAMATATATDATDATDASDADGASSSPGATGPKSELAVAARKRVQDELGDLVFDVIMLGCMCERRFGAGNAALAGEPNTFRVSLAAAVRGAADKVKRRCPYSFGPAAGPCPSRAAEKESWTAAKRLEKAHRAGGPPPPPAPPTRRRGEDGFGSTTRFSSGDGVRSGWSAGALTACAVGMSAVAFAGGFALGGKQETRDAVKDAISGLFKK</sequence>
<feature type="region of interest" description="Disordered" evidence="1">
    <location>
        <begin position="188"/>
        <end position="224"/>
    </location>
</feature>
<dbReference type="OMA" id="VKRRCPY"/>
<dbReference type="Gene3D" id="1.10.287.1080">
    <property type="entry name" value="MazG-like"/>
    <property type="match status" value="1"/>
</dbReference>
<dbReference type="EMBL" id="GG663739">
    <property type="protein sequence ID" value="EEH56819.1"/>
    <property type="molecule type" value="Genomic_DNA"/>
</dbReference>
<proteinExistence type="predicted"/>